<evidence type="ECO:0000313" key="3">
    <source>
        <dbReference type="Proteomes" id="UP000199656"/>
    </source>
</evidence>
<dbReference type="EMBL" id="FNRL01000026">
    <property type="protein sequence ID" value="SEA98056.1"/>
    <property type="molecule type" value="Genomic_DNA"/>
</dbReference>
<sequence length="254" mass="26755">MKKTFILIGSLISLFACRKADYLDVNAGDRPPLTANIRFVNARTSAAGIQFWTFTQQVTTTALTPGTTSAYLPTTYGNVQINITEGNGSSYLVSRQFGNSATYSATGGPNGPIPGYYHTVIAAPTRNDSSKDSLILFYDDLTAPPAGKAKIRLVHLASGISAVAAQAIQSGSETKLSDSIPYGSASGSNIFGKAYDSAPFTQVNAGKITIRVTNKSTGTPILISNLQDIELAEGKIYTVFLLSNGKGIISANIL</sequence>
<protein>
    <recommendedName>
        <fullName evidence="1">DUF4397 domain-containing protein</fullName>
    </recommendedName>
</protein>
<feature type="domain" description="DUF4397" evidence="1">
    <location>
        <begin position="35"/>
        <end position="163"/>
    </location>
</feature>
<gene>
    <name evidence="2" type="ORF">SAMN05660909_04502</name>
</gene>
<dbReference type="Proteomes" id="UP000199656">
    <property type="component" value="Unassembled WGS sequence"/>
</dbReference>
<keyword evidence="3" id="KW-1185">Reference proteome</keyword>
<dbReference type="AlphaFoldDB" id="A0A1H4FL80"/>
<proteinExistence type="predicted"/>
<reference evidence="3" key="1">
    <citation type="submission" date="2016-10" db="EMBL/GenBank/DDBJ databases">
        <authorList>
            <person name="Varghese N."/>
            <person name="Submissions S."/>
        </authorList>
    </citation>
    <scope>NUCLEOTIDE SEQUENCE [LARGE SCALE GENOMIC DNA]</scope>
    <source>
        <strain evidence="3">DSM 23920</strain>
    </source>
</reference>
<dbReference type="InterPro" id="IPR025510">
    <property type="entry name" value="DUF4397"/>
</dbReference>
<evidence type="ECO:0000313" key="2">
    <source>
        <dbReference type="EMBL" id="SEA98056.1"/>
    </source>
</evidence>
<evidence type="ECO:0000259" key="1">
    <source>
        <dbReference type="Pfam" id="PF14344"/>
    </source>
</evidence>
<accession>A0A1H4FL80</accession>
<dbReference type="OrthoDB" id="9792011at2"/>
<dbReference type="STRING" id="408074.SAMN05660909_04502"/>
<organism evidence="2 3">
    <name type="scientific">Chitinophaga terrae</name>
    <name type="common">ex Kim and Jung 2007</name>
    <dbReference type="NCBI Taxonomy" id="408074"/>
    <lineage>
        <taxon>Bacteria</taxon>
        <taxon>Pseudomonadati</taxon>
        <taxon>Bacteroidota</taxon>
        <taxon>Chitinophagia</taxon>
        <taxon>Chitinophagales</taxon>
        <taxon>Chitinophagaceae</taxon>
        <taxon>Chitinophaga</taxon>
    </lineage>
</organism>
<dbReference type="Pfam" id="PF14344">
    <property type="entry name" value="DUF4397"/>
    <property type="match status" value="1"/>
</dbReference>
<dbReference type="RefSeq" id="WP_089764420.1">
    <property type="nucleotide sequence ID" value="NZ_BKAT01000007.1"/>
</dbReference>
<name>A0A1H4FL80_9BACT</name>
<dbReference type="PROSITE" id="PS51257">
    <property type="entry name" value="PROKAR_LIPOPROTEIN"/>
    <property type="match status" value="1"/>
</dbReference>